<dbReference type="Gene3D" id="2.40.50.230">
    <property type="entry name" value="Gp5 N-terminal domain"/>
    <property type="match status" value="1"/>
</dbReference>
<organism evidence="2 3">
    <name type="scientific">Candidatus Methylomirabilis lanthanidiphila</name>
    <dbReference type="NCBI Taxonomy" id="2211376"/>
    <lineage>
        <taxon>Bacteria</taxon>
        <taxon>Candidatus Methylomirabilota</taxon>
        <taxon>Candidatus Methylomirabilia</taxon>
        <taxon>Candidatus Methylomirabilales</taxon>
        <taxon>Candidatus Methylomirabilaceae</taxon>
        <taxon>Candidatus Methylomirabilis</taxon>
    </lineage>
</organism>
<name>A0A564ZF61_9BACT</name>
<accession>A0A564ZF61</accession>
<gene>
    <name evidence="2" type="ORF">MELA_00268</name>
</gene>
<keyword evidence="3" id="KW-1185">Reference proteome</keyword>
<feature type="domain" description="Gp5/Type VI secretion system Vgr protein OB-fold" evidence="1">
    <location>
        <begin position="10"/>
        <end position="85"/>
    </location>
</feature>
<dbReference type="SUPFAM" id="SSF69255">
    <property type="entry name" value="gp5 N-terminal domain-like"/>
    <property type="match status" value="1"/>
</dbReference>
<evidence type="ECO:0000313" key="3">
    <source>
        <dbReference type="Proteomes" id="UP000334340"/>
    </source>
</evidence>
<dbReference type="InterPro" id="IPR006531">
    <property type="entry name" value="Gp5/Vgr_OB"/>
</dbReference>
<evidence type="ECO:0000313" key="2">
    <source>
        <dbReference type="EMBL" id="VUZ83910.1"/>
    </source>
</evidence>
<evidence type="ECO:0000259" key="1">
    <source>
        <dbReference type="Pfam" id="PF04717"/>
    </source>
</evidence>
<dbReference type="AlphaFoldDB" id="A0A564ZF61"/>
<proteinExistence type="predicted"/>
<dbReference type="EMBL" id="CABIKM010000003">
    <property type="protein sequence ID" value="VUZ83910.1"/>
    <property type="molecule type" value="Genomic_DNA"/>
</dbReference>
<reference evidence="2 3" key="1">
    <citation type="submission" date="2019-07" db="EMBL/GenBank/DDBJ databases">
        <authorList>
            <person name="Cremers G."/>
        </authorList>
    </citation>
    <scope>NUCLEOTIDE SEQUENCE [LARGE SCALE GENOMIC DNA]</scope>
</reference>
<dbReference type="Proteomes" id="UP000334340">
    <property type="component" value="Unassembled WGS sequence"/>
</dbReference>
<dbReference type="InterPro" id="IPR037026">
    <property type="entry name" value="Vgr_OB-fold_dom_sf"/>
</dbReference>
<protein>
    <submittedName>
        <fullName evidence="2">Phage-related baseplate assembly protein</fullName>
    </submittedName>
</protein>
<sequence length="184" mass="19342">MPSEKFFGKYRGMVVSSGLDPEGRGRILVQVPDVLGMGISTWAMPCVPFAGLQMGMYVVPPPNAGVWIEFEKGDPDYPIWTGCWWGSRLEVPLTAQTAPPALPLVLLETALKNGFVVSDTPVPVIPPLPMGLPAGGIILRSGTSYIRIDATGISIFGPKVTINGIAVVDINSSALTVTGPGAPV</sequence>
<dbReference type="Pfam" id="PF04717">
    <property type="entry name" value="Phage_base_V"/>
    <property type="match status" value="1"/>
</dbReference>